<dbReference type="AlphaFoldDB" id="A0A3M7R2F6"/>
<evidence type="ECO:0000313" key="2">
    <source>
        <dbReference type="Proteomes" id="UP000276133"/>
    </source>
</evidence>
<proteinExistence type="predicted"/>
<gene>
    <name evidence="1" type="ORF">BpHYR1_036897</name>
</gene>
<sequence>MKNIKPDSSVGRHDWTGLVRADRWRCVFIRTASFNNIFEAVFPFFDSSDMSLTWTLNFVKIVIFRPFSTIKY</sequence>
<protein>
    <submittedName>
        <fullName evidence="1">Uncharacterized protein</fullName>
    </submittedName>
</protein>
<reference evidence="1 2" key="1">
    <citation type="journal article" date="2018" name="Sci. Rep.">
        <title>Genomic signatures of local adaptation to the degree of environmental predictability in rotifers.</title>
        <authorList>
            <person name="Franch-Gras L."/>
            <person name="Hahn C."/>
            <person name="Garcia-Roger E.M."/>
            <person name="Carmona M.J."/>
            <person name="Serra M."/>
            <person name="Gomez A."/>
        </authorList>
    </citation>
    <scope>NUCLEOTIDE SEQUENCE [LARGE SCALE GENOMIC DNA]</scope>
    <source>
        <strain evidence="1">HYR1</strain>
    </source>
</reference>
<name>A0A3M7R2F6_BRAPC</name>
<organism evidence="1 2">
    <name type="scientific">Brachionus plicatilis</name>
    <name type="common">Marine rotifer</name>
    <name type="synonym">Brachionus muelleri</name>
    <dbReference type="NCBI Taxonomy" id="10195"/>
    <lineage>
        <taxon>Eukaryota</taxon>
        <taxon>Metazoa</taxon>
        <taxon>Spiralia</taxon>
        <taxon>Gnathifera</taxon>
        <taxon>Rotifera</taxon>
        <taxon>Eurotatoria</taxon>
        <taxon>Monogononta</taxon>
        <taxon>Pseudotrocha</taxon>
        <taxon>Ploima</taxon>
        <taxon>Brachionidae</taxon>
        <taxon>Brachionus</taxon>
    </lineage>
</organism>
<evidence type="ECO:0000313" key="1">
    <source>
        <dbReference type="EMBL" id="RNA17780.1"/>
    </source>
</evidence>
<dbReference type="Proteomes" id="UP000276133">
    <property type="component" value="Unassembled WGS sequence"/>
</dbReference>
<keyword evidence="2" id="KW-1185">Reference proteome</keyword>
<dbReference type="EMBL" id="REGN01004373">
    <property type="protein sequence ID" value="RNA17780.1"/>
    <property type="molecule type" value="Genomic_DNA"/>
</dbReference>
<comment type="caution">
    <text evidence="1">The sequence shown here is derived from an EMBL/GenBank/DDBJ whole genome shotgun (WGS) entry which is preliminary data.</text>
</comment>
<accession>A0A3M7R2F6</accession>